<evidence type="ECO:0000313" key="1">
    <source>
        <dbReference type="EMBL" id="KAI2381412.1"/>
    </source>
</evidence>
<dbReference type="EMBL" id="JALBCA010000205">
    <property type="protein sequence ID" value="KAI2381412.1"/>
    <property type="molecule type" value="Genomic_DNA"/>
</dbReference>
<protein>
    <submittedName>
        <fullName evidence="1">Uncharacterized protein</fullName>
    </submittedName>
</protein>
<organism evidence="1">
    <name type="scientific">Ophidiomyces ophidiicola</name>
    <dbReference type="NCBI Taxonomy" id="1387563"/>
    <lineage>
        <taxon>Eukaryota</taxon>
        <taxon>Fungi</taxon>
        <taxon>Dikarya</taxon>
        <taxon>Ascomycota</taxon>
        <taxon>Pezizomycotina</taxon>
        <taxon>Eurotiomycetes</taxon>
        <taxon>Eurotiomycetidae</taxon>
        <taxon>Onygenales</taxon>
        <taxon>Onygenaceae</taxon>
        <taxon>Ophidiomyces</taxon>
    </lineage>
</organism>
<gene>
    <name evidence="1" type="ORF">LOY88_006759</name>
</gene>
<proteinExistence type="predicted"/>
<comment type="caution">
    <text evidence="1">The sequence shown here is derived from an EMBL/GenBank/DDBJ whole genome shotgun (WGS) entry which is preliminary data.</text>
</comment>
<sequence length="221" mass="25846">MSRHYIPPPVSQIEPNLFIADVLDTYKEHNLSDNRISVVVSLSDGRLALWRQQKFLRHVTPERHMYIECLDNSTQDLIKYAEDFCNFLDKFLSPSSSPTHEGSTETSPIQHIALVHCQRGRSRAPTLVTAYLMRKYQRTHQDILADLKLKRKIVKPNPNFIEQLEVWHQVQYNLWEDDDKTIPKEPYRAYLERRAERLKAKGLTGDEPIVPATLDEPFIRP</sequence>
<name>A0ACB8UM13_9EURO</name>
<accession>A0ACB8UM13</accession>
<reference evidence="1" key="1">
    <citation type="journal article" date="2022" name="bioRxiv">
        <title>Population genetic analysis of Ophidiomyces ophidiicola, the causative agent of snake fungal disease, indicates recent introductions to the USA.</title>
        <authorList>
            <person name="Ladner J.T."/>
            <person name="Palmer J.M."/>
            <person name="Ettinger C.L."/>
            <person name="Stajich J.E."/>
            <person name="Farrell T.M."/>
            <person name="Glorioso B.M."/>
            <person name="Lawson B."/>
            <person name="Price S.J."/>
            <person name="Stengle A.G."/>
            <person name="Grear D.A."/>
            <person name="Lorch J.M."/>
        </authorList>
    </citation>
    <scope>NUCLEOTIDE SEQUENCE</scope>
    <source>
        <strain evidence="1">NWHC 24266-5</strain>
    </source>
</reference>